<evidence type="ECO:0000256" key="1">
    <source>
        <dbReference type="ARBA" id="ARBA00022741"/>
    </source>
</evidence>
<evidence type="ECO:0000313" key="7">
    <source>
        <dbReference type="EMBL" id="OIR21607.1"/>
    </source>
</evidence>
<proteinExistence type="predicted"/>
<evidence type="ECO:0000256" key="3">
    <source>
        <dbReference type="ARBA" id="ARBA00022806"/>
    </source>
</evidence>
<dbReference type="InterPro" id="IPR041755">
    <property type="entry name" value="Hef_ID"/>
</dbReference>
<dbReference type="EMBL" id="MIYZ01000039">
    <property type="protein sequence ID" value="OIR21607.1"/>
    <property type="molecule type" value="Genomic_DNA"/>
</dbReference>
<name>A0A1J5TKW8_9ARCH</name>
<feature type="domain" description="Helicase C-terminal" evidence="6">
    <location>
        <begin position="347"/>
        <end position="515"/>
    </location>
</feature>
<accession>A0A1J5TKW8</accession>
<evidence type="ECO:0000313" key="8">
    <source>
        <dbReference type="Proteomes" id="UP000183615"/>
    </source>
</evidence>
<dbReference type="SMART" id="SM00487">
    <property type="entry name" value="DEXDc"/>
    <property type="match status" value="1"/>
</dbReference>
<dbReference type="Pfam" id="PF21210">
    <property type="entry name" value="RNA_helicase_helical"/>
    <property type="match status" value="1"/>
</dbReference>
<reference evidence="7 8" key="1">
    <citation type="submission" date="2016-08" db="EMBL/GenBank/DDBJ databases">
        <title>New Insights into Marine Group III Euryarchaeota, from dark to light.</title>
        <authorList>
            <person name="Haro-Moreno J.M."/>
            <person name="Rodriguez-Valera F."/>
            <person name="Lopez-Garcia P."/>
            <person name="Moreira D."/>
            <person name="Martin-Cuadrado A.B."/>
        </authorList>
    </citation>
    <scope>NUCLEOTIDE SEQUENCE [LARGE SCALE GENOMIC DNA]</scope>
    <source>
        <strain evidence="7">CG-Epi2</strain>
    </source>
</reference>
<dbReference type="GO" id="GO:0016787">
    <property type="term" value="F:hydrolase activity"/>
    <property type="evidence" value="ECO:0007669"/>
    <property type="project" value="UniProtKB-KW"/>
</dbReference>
<evidence type="ECO:0000259" key="5">
    <source>
        <dbReference type="PROSITE" id="PS51192"/>
    </source>
</evidence>
<dbReference type="SUPFAM" id="SSF52540">
    <property type="entry name" value="P-loop containing nucleoside triphosphate hydrolases"/>
    <property type="match status" value="1"/>
</dbReference>
<dbReference type="InterPro" id="IPR014001">
    <property type="entry name" value="Helicase_ATP-bd"/>
</dbReference>
<dbReference type="GO" id="GO:0140097">
    <property type="term" value="F:catalytic activity, acting on DNA"/>
    <property type="evidence" value="ECO:0007669"/>
    <property type="project" value="UniProtKB-ARBA"/>
</dbReference>
<evidence type="ECO:0000259" key="6">
    <source>
        <dbReference type="PROSITE" id="PS51194"/>
    </source>
</evidence>
<dbReference type="InterPro" id="IPR027417">
    <property type="entry name" value="P-loop_NTPase"/>
</dbReference>
<dbReference type="Pfam" id="PF00271">
    <property type="entry name" value="Helicase_C"/>
    <property type="match status" value="1"/>
</dbReference>
<evidence type="ECO:0000256" key="4">
    <source>
        <dbReference type="ARBA" id="ARBA00022840"/>
    </source>
</evidence>
<dbReference type="PROSITE" id="PS51194">
    <property type="entry name" value="HELICASE_CTER"/>
    <property type="match status" value="1"/>
</dbReference>
<protein>
    <recommendedName>
        <fullName evidence="9">DEAD/DEAH box helicase</fullName>
    </recommendedName>
</protein>
<evidence type="ECO:0000256" key="2">
    <source>
        <dbReference type="ARBA" id="ARBA00022801"/>
    </source>
</evidence>
<dbReference type="AlphaFoldDB" id="A0A1J5TKW8"/>
<gene>
    <name evidence="7" type="ORF">BET99_01920</name>
</gene>
<organism evidence="7 8">
    <name type="scientific">Marine Group III euryarchaeote CG-Epi2</name>
    <dbReference type="NCBI Taxonomy" id="1888996"/>
    <lineage>
        <taxon>Archaea</taxon>
        <taxon>Methanobacteriati</taxon>
        <taxon>Thermoplasmatota</taxon>
        <taxon>Thermoplasmata</taxon>
        <taxon>Candidatus Thermoprofundales</taxon>
    </lineage>
</organism>
<comment type="caution">
    <text evidence="7">The sequence shown here is derived from an EMBL/GenBank/DDBJ whole genome shotgun (WGS) entry which is preliminary data.</text>
</comment>
<dbReference type="Pfam" id="PF00270">
    <property type="entry name" value="DEAD"/>
    <property type="match status" value="1"/>
</dbReference>
<dbReference type="InterPro" id="IPR011545">
    <property type="entry name" value="DEAD/DEAH_box_helicase_dom"/>
</dbReference>
<keyword evidence="4" id="KW-0067">ATP-binding</keyword>
<dbReference type="GO" id="GO:0004386">
    <property type="term" value="F:helicase activity"/>
    <property type="evidence" value="ECO:0007669"/>
    <property type="project" value="UniProtKB-KW"/>
</dbReference>
<dbReference type="Proteomes" id="UP000183615">
    <property type="component" value="Unassembled WGS sequence"/>
</dbReference>
<dbReference type="SMART" id="SM00490">
    <property type="entry name" value="HELICc"/>
    <property type="match status" value="1"/>
</dbReference>
<keyword evidence="2" id="KW-0378">Hydrolase</keyword>
<dbReference type="PROSITE" id="PS51192">
    <property type="entry name" value="HELICASE_ATP_BIND_1"/>
    <property type="match status" value="1"/>
</dbReference>
<dbReference type="GO" id="GO:0003676">
    <property type="term" value="F:nucleic acid binding"/>
    <property type="evidence" value="ECO:0007669"/>
    <property type="project" value="InterPro"/>
</dbReference>
<dbReference type="InterPro" id="IPR001650">
    <property type="entry name" value="Helicase_C-like"/>
</dbReference>
<keyword evidence="3" id="KW-0347">Helicase</keyword>
<sequence>MKAFNHKFLKDGPLEDRQYQANISEACLEQSTLVILPTGMGKTVIALRVILERLERGQILLMAPTKPLAQQHADFLNKFLDVEINLFTGAIAPSLREPLWDSSKIIVSTPQVVSKDIENKRMSLKNFSLVIFDEAHRAVGNYAYVSIGRHYSLVSKDHLAIGMTASPGSSKPEIIRLCRDLGLSAVENRDDTDPDVISYIQPIKTRWIRVEMPISVIDIANQLRKLQDYLCGKLYKQGAIDRPRKVSTTMLIEAGRRLQMTYMKTKPNTPPQTFTMMTTQAMAMKVAHAILTVETQGMLQFLDYTSRIEKDAKDKKKGSRANKWLASNTDWKIAQKIATSNPTDHPKLERLLELIEVQIHSGSSRFIIFAEIRHTATLIVEHLEKIKGAKPVRFVGQGSRVGDKGMTQKQQKEILDKFREDKFNILVATSVGEEGLDIPSTDVVVFFEPVSSAIRMIQRRGRTGRNRPGEVFIFVTKGSRDEAAFWSSRDKEQKMHDLFSAGRIEIDVPTSEELAGSNIVDSSNTSSVQTTFQHK</sequence>
<evidence type="ECO:0008006" key="9">
    <source>
        <dbReference type="Google" id="ProtNLM"/>
    </source>
</evidence>
<keyword evidence="1" id="KW-0547">Nucleotide-binding</keyword>
<dbReference type="PANTHER" id="PTHR14025:SF20">
    <property type="entry name" value="FANCONI ANEMIA GROUP M PROTEIN"/>
    <property type="match status" value="1"/>
</dbReference>
<feature type="domain" description="Helicase ATP-binding" evidence="5">
    <location>
        <begin position="23"/>
        <end position="185"/>
    </location>
</feature>
<dbReference type="Gene3D" id="3.40.50.300">
    <property type="entry name" value="P-loop containing nucleotide triphosphate hydrolases"/>
    <property type="match status" value="2"/>
</dbReference>
<dbReference type="PANTHER" id="PTHR14025">
    <property type="entry name" value="FANCONI ANEMIA GROUP M FANCM FAMILY MEMBER"/>
    <property type="match status" value="1"/>
</dbReference>
<dbReference type="GO" id="GO:0005524">
    <property type="term" value="F:ATP binding"/>
    <property type="evidence" value="ECO:0007669"/>
    <property type="project" value="UniProtKB-KW"/>
</dbReference>
<dbReference type="Gene3D" id="1.20.1320.20">
    <property type="entry name" value="hef helicase domain"/>
    <property type="match status" value="1"/>
</dbReference>